<accession>A0A6H1ZDK1</accession>
<dbReference type="EMBL" id="MT144001">
    <property type="protein sequence ID" value="QJA45996.1"/>
    <property type="molecule type" value="Genomic_DNA"/>
</dbReference>
<evidence type="ECO:0000313" key="1">
    <source>
        <dbReference type="EMBL" id="QJA45996.1"/>
    </source>
</evidence>
<protein>
    <submittedName>
        <fullName evidence="1">Uncharacterized protein</fullName>
    </submittedName>
</protein>
<name>A0A6H1ZDK1_9ZZZZ</name>
<organism evidence="1">
    <name type="scientific">viral metagenome</name>
    <dbReference type="NCBI Taxonomy" id="1070528"/>
    <lineage>
        <taxon>unclassified sequences</taxon>
        <taxon>metagenomes</taxon>
        <taxon>organismal metagenomes</taxon>
    </lineage>
</organism>
<sequence length="446" mass="50089">MAVKTLANIRDELSITTGDYLHSTVTTAIAASTNIVDTALANVEGGGTDNFWQDWWVLITSHLNIGVVRKISTYTASTQTIVVLGGVLLSDTANLATYEIHRNHPTTKKDAINISARKLYSRLYRKITDLSVVTGDILPDFNWWTSASVHKFWLTNNTTIARTSPSATTGLSRDQRYSMKSTVSSAAGYVYINNKIYPRLLDLQGHTISIYVQVYPEDNGDVFIDLYTKTIAGTAATTSSTTTTYLGKWQPIKLENHSVPDNLEQIELRVRGQVINQYAYISEPRIVGRGIYDYMLPELFQNGEITWVRRQTTGYDNFKPADGIGYDDSYVDVFGWNTVTEDVNGTNYKFLRTPNRISANYKLELQGFAPLEDNLSADTDTITIDDPWTQLLVLESAKQMYKMLRGQGSSMTSDTYETEVARLDLEIARLGNLRMGQPANMLRVRR</sequence>
<proteinExistence type="predicted"/>
<dbReference type="AlphaFoldDB" id="A0A6H1ZDK1"/>
<gene>
    <name evidence="1" type="ORF">TM448A00302_0004</name>
</gene>
<reference evidence="1" key="1">
    <citation type="submission" date="2020-03" db="EMBL/GenBank/DDBJ databases">
        <title>The deep terrestrial virosphere.</title>
        <authorList>
            <person name="Holmfeldt K."/>
            <person name="Nilsson E."/>
            <person name="Simone D."/>
            <person name="Lopez-Fernandez M."/>
            <person name="Wu X."/>
            <person name="de Brujin I."/>
            <person name="Lundin D."/>
            <person name="Andersson A."/>
            <person name="Bertilsson S."/>
            <person name="Dopson M."/>
        </authorList>
    </citation>
    <scope>NUCLEOTIDE SEQUENCE</scope>
    <source>
        <strain evidence="1">TM448A00302</strain>
    </source>
</reference>